<feature type="chain" id="PRO_5003378021" description="NADH-ubiquinone oxidoreductase chain 2" evidence="19">
    <location>
        <begin position="26"/>
        <end position="339"/>
    </location>
</feature>
<evidence type="ECO:0000256" key="2">
    <source>
        <dbReference type="ARBA" id="ARBA00004448"/>
    </source>
</evidence>
<evidence type="ECO:0000256" key="13">
    <source>
        <dbReference type="ARBA" id="ARBA00023027"/>
    </source>
</evidence>
<dbReference type="EMBL" id="HM600782">
    <property type="protein sequence ID" value="ADK97568.1"/>
    <property type="molecule type" value="Genomic_DNA"/>
</dbReference>
<evidence type="ECO:0000256" key="12">
    <source>
        <dbReference type="ARBA" id="ARBA00022989"/>
    </source>
</evidence>
<keyword evidence="11 18" id="KW-0249">Electron transport</keyword>
<comment type="function">
    <text evidence="18">Core subunit of the mitochondrial membrane respiratory chain NADH dehydrogenase (Complex I) which catalyzes electron transfer from NADH through the respiratory chain, using ubiquinone as an electron acceptor. Essential for the catalytic activity and assembly of complex I.</text>
</comment>
<dbReference type="GO" id="GO:0016491">
    <property type="term" value="F:oxidoreductase activity"/>
    <property type="evidence" value="ECO:0007669"/>
    <property type="project" value="UniProtKB-KW"/>
</dbReference>
<keyword evidence="6" id="KW-0813">Transport</keyword>
<comment type="similarity">
    <text evidence="3 18">Belongs to the complex I subunit 2 family.</text>
</comment>
<evidence type="ECO:0000256" key="1">
    <source>
        <dbReference type="ARBA" id="ARBA00003257"/>
    </source>
</evidence>
<feature type="domain" description="NADH:quinone oxidoreductase/Mrp antiporter transmembrane" evidence="20">
    <location>
        <begin position="24"/>
        <end position="282"/>
    </location>
</feature>
<feature type="signal peptide" evidence="19">
    <location>
        <begin position="1"/>
        <end position="25"/>
    </location>
</feature>
<feature type="transmembrane region" description="Helical" evidence="18">
    <location>
        <begin position="199"/>
        <end position="220"/>
    </location>
</feature>
<keyword evidence="7 18" id="KW-0679">Respiratory chain</keyword>
<keyword evidence="13 18" id="KW-0520">NAD</keyword>
<accession>F8RJ86</accession>
<evidence type="ECO:0000256" key="19">
    <source>
        <dbReference type="SAM" id="SignalP"/>
    </source>
</evidence>
<comment type="function">
    <text evidence="1">Core subunit of the mitochondrial membrane respiratory chain NADH dehydrogenase (Complex I) that is believed to belong to the minimal assembly required for catalysis. Complex I functions in the transfer of electrons from NADH to the respiratory chain. The immediate electron acceptor for the enzyme is believed to be ubiquinone.</text>
</comment>
<dbReference type="InterPro" id="IPR003917">
    <property type="entry name" value="NADH_UbQ_OxRdtase_chain2"/>
</dbReference>
<keyword evidence="15 18" id="KW-0496">Mitochondrion</keyword>
<evidence type="ECO:0000256" key="18">
    <source>
        <dbReference type="RuleBase" id="RU003403"/>
    </source>
</evidence>
<organism evidence="21">
    <name type="scientific">Peripatoides sp. DVL-2010</name>
    <dbReference type="NCBI Taxonomy" id="867919"/>
    <lineage>
        <taxon>Eukaryota</taxon>
        <taxon>Metazoa</taxon>
        <taxon>Ecdysozoa</taxon>
        <taxon>Onychophora</taxon>
        <taxon>Udeonychophora</taxon>
        <taxon>Euonychophora</taxon>
        <taxon>Peripatopsidae</taxon>
        <taxon>Peripatoides</taxon>
    </lineage>
</organism>
<dbReference type="GO" id="GO:0005743">
    <property type="term" value="C:mitochondrial inner membrane"/>
    <property type="evidence" value="ECO:0007669"/>
    <property type="project" value="UniProtKB-SubCell"/>
</dbReference>
<evidence type="ECO:0000256" key="15">
    <source>
        <dbReference type="ARBA" id="ARBA00023128"/>
    </source>
</evidence>
<dbReference type="PANTHER" id="PTHR46552:SF1">
    <property type="entry name" value="NADH-UBIQUINONE OXIDOREDUCTASE CHAIN 2"/>
    <property type="match status" value="1"/>
</dbReference>
<feature type="transmembrane region" description="Helical" evidence="18">
    <location>
        <begin position="137"/>
        <end position="162"/>
    </location>
</feature>
<feature type="transmembrane region" description="Helical" evidence="18">
    <location>
        <begin position="232"/>
        <end position="253"/>
    </location>
</feature>
<feature type="transmembrane region" description="Helical" evidence="18">
    <location>
        <begin position="95"/>
        <end position="117"/>
    </location>
</feature>
<comment type="catalytic activity">
    <reaction evidence="17 18">
        <text>a ubiquinone + NADH + 5 H(+)(in) = a ubiquinol + NAD(+) + 4 H(+)(out)</text>
        <dbReference type="Rhea" id="RHEA:29091"/>
        <dbReference type="Rhea" id="RHEA-COMP:9565"/>
        <dbReference type="Rhea" id="RHEA-COMP:9566"/>
        <dbReference type="ChEBI" id="CHEBI:15378"/>
        <dbReference type="ChEBI" id="CHEBI:16389"/>
        <dbReference type="ChEBI" id="CHEBI:17976"/>
        <dbReference type="ChEBI" id="CHEBI:57540"/>
        <dbReference type="ChEBI" id="CHEBI:57945"/>
        <dbReference type="EC" id="7.1.1.2"/>
    </reaction>
</comment>
<evidence type="ECO:0000256" key="10">
    <source>
        <dbReference type="ARBA" id="ARBA00022967"/>
    </source>
</evidence>
<evidence type="ECO:0000256" key="14">
    <source>
        <dbReference type="ARBA" id="ARBA00023075"/>
    </source>
</evidence>
<keyword evidence="12 18" id="KW-1133">Transmembrane helix</keyword>
<dbReference type="InterPro" id="IPR050175">
    <property type="entry name" value="Complex_I_Subunit_2"/>
</dbReference>
<geneLocation type="mitochondrion" evidence="21"/>
<feature type="transmembrane region" description="Helical" evidence="18">
    <location>
        <begin position="174"/>
        <end position="193"/>
    </location>
</feature>
<evidence type="ECO:0000256" key="5">
    <source>
        <dbReference type="ARBA" id="ARBA00021008"/>
    </source>
</evidence>
<dbReference type="GO" id="GO:0008137">
    <property type="term" value="F:NADH dehydrogenase (ubiquinone) activity"/>
    <property type="evidence" value="ECO:0007669"/>
    <property type="project" value="UniProtKB-EC"/>
</dbReference>
<keyword evidence="21" id="KW-0560">Oxidoreductase</keyword>
<evidence type="ECO:0000256" key="6">
    <source>
        <dbReference type="ARBA" id="ARBA00022448"/>
    </source>
</evidence>
<sequence length="339" mass="40163">MMFHSYQLLFLMILFLSILFQISSSSWFSIWMSMEMNLMTFIPFLSSSENQLYNEGSMKYFIIQAFGSVMLLIGWMISSFMIFSSFYFKSMSYVMLLLALFLKMGAAPFHFWFPSLVNNLSWFSLFMLMTWQKLSPLIMLMYINQWMILISLSSGVSALIGGIGGLNQISLRKIFAYSSIGHIGWLMMCMILSEIIFMFYISFYFFMMMLFCLIFYMNFISTLVQFFCYKSFFLEKIIIMISLFSLGGLPPLSGFFPKWMLLNELLLMKMWMLSLILLLSSLMNLYYYTRIGYSLMMFSSMIFNLFLFKPKFLNKVLIYFVLYLMLISMIYIPMGMWLM</sequence>
<evidence type="ECO:0000256" key="16">
    <source>
        <dbReference type="ARBA" id="ARBA00023136"/>
    </source>
</evidence>
<keyword evidence="19" id="KW-0732">Signal</keyword>
<proteinExistence type="inferred from homology"/>
<evidence type="ECO:0000256" key="4">
    <source>
        <dbReference type="ARBA" id="ARBA00012944"/>
    </source>
</evidence>
<keyword evidence="16 18" id="KW-0472">Membrane</keyword>
<keyword evidence="10 18" id="KW-1278">Translocase</keyword>
<evidence type="ECO:0000256" key="7">
    <source>
        <dbReference type="ARBA" id="ARBA00022660"/>
    </source>
</evidence>
<evidence type="ECO:0000256" key="11">
    <source>
        <dbReference type="ARBA" id="ARBA00022982"/>
    </source>
</evidence>
<keyword evidence="8 18" id="KW-0812">Transmembrane</keyword>
<feature type="transmembrane region" description="Helical" evidence="18">
    <location>
        <begin position="316"/>
        <end position="338"/>
    </location>
</feature>
<dbReference type="InterPro" id="IPR001750">
    <property type="entry name" value="ND/Mrp_TM"/>
</dbReference>
<keyword evidence="9 18" id="KW-0999">Mitochondrion inner membrane</keyword>
<evidence type="ECO:0000259" key="20">
    <source>
        <dbReference type="Pfam" id="PF00361"/>
    </source>
</evidence>
<dbReference type="PRINTS" id="PR01436">
    <property type="entry name" value="NADHDHGNASE2"/>
</dbReference>
<evidence type="ECO:0000256" key="9">
    <source>
        <dbReference type="ARBA" id="ARBA00022792"/>
    </source>
</evidence>
<protein>
    <recommendedName>
        <fullName evidence="5 18">NADH-ubiquinone oxidoreductase chain 2</fullName>
        <ecNumber evidence="4 18">7.1.1.2</ecNumber>
    </recommendedName>
</protein>
<comment type="subcellular location">
    <subcellularLocation>
        <location evidence="2 18">Mitochondrion inner membrane</location>
        <topology evidence="2 18">Multi-pass membrane protein</topology>
    </subcellularLocation>
</comment>
<evidence type="ECO:0000256" key="17">
    <source>
        <dbReference type="ARBA" id="ARBA00049551"/>
    </source>
</evidence>
<feature type="transmembrane region" description="Helical" evidence="18">
    <location>
        <begin position="61"/>
        <end position="83"/>
    </location>
</feature>
<dbReference type="EC" id="7.1.1.2" evidence="4 18"/>
<evidence type="ECO:0000313" key="21">
    <source>
        <dbReference type="EMBL" id="ADK97568.1"/>
    </source>
</evidence>
<evidence type="ECO:0000256" key="3">
    <source>
        <dbReference type="ARBA" id="ARBA00007012"/>
    </source>
</evidence>
<name>F8RJ86_9BILA</name>
<dbReference type="PANTHER" id="PTHR46552">
    <property type="entry name" value="NADH-UBIQUINONE OXIDOREDUCTASE CHAIN 2"/>
    <property type="match status" value="1"/>
</dbReference>
<reference evidence="21" key="1">
    <citation type="journal article" date="2010" name="Genome Biol. Evol.">
        <title>Ecdysozoan mitogenomics: evidence for a common origin of the legged invertebrates, the Panarthropoda.</title>
        <authorList>
            <person name="Rota-Stabelli O."/>
            <person name="Kayal E."/>
            <person name="Gleeson D."/>
            <person name="Daub J."/>
            <person name="Boore J.L."/>
            <person name="Telford M.J."/>
            <person name="Pisani D."/>
            <person name="Blaxter M."/>
            <person name="Lavrov D.V."/>
        </authorList>
    </citation>
    <scope>NUCLEOTIDE SEQUENCE</scope>
</reference>
<gene>
    <name evidence="21" type="primary">nad2</name>
</gene>
<dbReference type="AlphaFoldDB" id="F8RJ86"/>
<evidence type="ECO:0000256" key="8">
    <source>
        <dbReference type="ARBA" id="ARBA00022692"/>
    </source>
</evidence>
<dbReference type="GO" id="GO:0006120">
    <property type="term" value="P:mitochondrial electron transport, NADH to ubiquinone"/>
    <property type="evidence" value="ECO:0007669"/>
    <property type="project" value="InterPro"/>
</dbReference>
<dbReference type="Pfam" id="PF00361">
    <property type="entry name" value="Proton_antipo_M"/>
    <property type="match status" value="1"/>
</dbReference>
<keyword evidence="14 18" id="KW-0830">Ubiquinone</keyword>